<dbReference type="Gene3D" id="3.30.160.20">
    <property type="match status" value="1"/>
</dbReference>
<evidence type="ECO:0000259" key="6">
    <source>
        <dbReference type="PROSITE" id="PS50137"/>
    </source>
</evidence>
<gene>
    <name evidence="9" type="ORF">OKA104_LOCUS7587</name>
    <name evidence="8" type="ORF">VCS650_LOCUS12353</name>
</gene>
<sequence length="648" mass="72897">MNNNVNFNNNPPAALMSYPFPIHTSSQHPTLMEQPYSNQTLPPHFQAPAAHFYNIRHTMQTVRPEKRKQEILTCDACGIEVNSQQMMDAHIRGQKHIKKLKLKTVSTPTTPNNQTANTIDIEQKPSLPIVPTIDVVPKPEPILSVAANIKPPSSSSDKGTLQLLNELAKFNKVDAKYDLIKEAGPAHCKQFDVQLTLGDETYQGTGTSIKRAQQVAAEQALAATALKKPELAQRGVPSARAPRRGGVGQGMYSNIRHQYPSAQPIRQKSYPPPIQQQQQQTISNNENAFQNLINNKYTEISENEHTILILQRLIEDIERALKTVSDKITEQCKINNMPVEPKLPDNVKLNNVEQPTEDATEAYRMLKGAMKVSTLAMRLFLKTDEEYSLVLICANKPSLTLLNDICQELTIGLNAQAIAAIHLDSNNGEQSIPTTYEIETHADDACLTIKCSLLPKHTIRIMLTSPVFRSENFLNLDNTTRQQVAELNPDPFDMLNKNKCLEAAAEIRHSNWFTHCMLEQNSNIIVLRILRDLQYNQTPLSFLNLWCLTLLVYKCQNQPPNLLTNLFRSVFACLSSGILLPNQIGPGIIDPCEKELIDAAAYLTNEQRLSITNYAQHIIRLIAFENYEKIFQFGSYQTEQLSSDINMK</sequence>
<dbReference type="SMART" id="SM00358">
    <property type="entry name" value="DSRM"/>
    <property type="match status" value="1"/>
</dbReference>
<evidence type="ECO:0000256" key="4">
    <source>
        <dbReference type="ARBA" id="ARBA00023125"/>
    </source>
</evidence>
<name>A0A814DN62_9BILA</name>
<dbReference type="OrthoDB" id="8898434at2759"/>
<dbReference type="PANTHER" id="PTHR45762:SF3">
    <property type="entry name" value="ZINC-FINGER PROTEIN AT 72D, ISOFORM B"/>
    <property type="match status" value="1"/>
</dbReference>
<dbReference type="GO" id="GO:0003723">
    <property type="term" value="F:RNA binding"/>
    <property type="evidence" value="ECO:0007669"/>
    <property type="project" value="UniProtKB-UniRule"/>
</dbReference>
<dbReference type="InterPro" id="IPR036236">
    <property type="entry name" value="Znf_C2H2_sf"/>
</dbReference>
<dbReference type="EMBL" id="CAJNON010000095">
    <property type="protein sequence ID" value="CAF0956340.1"/>
    <property type="molecule type" value="Genomic_DNA"/>
</dbReference>
<dbReference type="PROSITE" id="PS00028">
    <property type="entry name" value="ZINC_FINGER_C2H2_1"/>
    <property type="match status" value="1"/>
</dbReference>
<feature type="domain" description="DRBM" evidence="6">
    <location>
        <begin position="159"/>
        <end position="226"/>
    </location>
</feature>
<dbReference type="InterPro" id="IPR014720">
    <property type="entry name" value="dsRBD_dom"/>
</dbReference>
<evidence type="ECO:0000256" key="1">
    <source>
        <dbReference type="ARBA" id="ARBA00004496"/>
    </source>
</evidence>
<dbReference type="SMART" id="SM00572">
    <property type="entry name" value="DZF"/>
    <property type="match status" value="1"/>
</dbReference>
<dbReference type="Pfam" id="PF07528">
    <property type="entry name" value="DZF_N"/>
    <property type="match status" value="1"/>
</dbReference>
<dbReference type="PROSITE" id="PS51703">
    <property type="entry name" value="DZF"/>
    <property type="match status" value="1"/>
</dbReference>
<dbReference type="InterPro" id="IPR043519">
    <property type="entry name" value="NT_sf"/>
</dbReference>
<feature type="domain" description="DZF" evidence="7">
    <location>
        <begin position="266"/>
        <end position="648"/>
    </location>
</feature>
<dbReference type="AlphaFoldDB" id="A0A814DN62"/>
<evidence type="ECO:0000256" key="2">
    <source>
        <dbReference type="ARBA" id="ARBA00022490"/>
    </source>
</evidence>
<dbReference type="EMBL" id="CAJOAY010000295">
    <property type="protein sequence ID" value="CAF3620253.1"/>
    <property type="molecule type" value="Genomic_DNA"/>
</dbReference>
<dbReference type="PANTHER" id="PTHR45762">
    <property type="entry name" value="ZINC FINGER RNA-BINDING PROTEIN"/>
    <property type="match status" value="1"/>
</dbReference>
<dbReference type="GO" id="GO:0005737">
    <property type="term" value="C:cytoplasm"/>
    <property type="evidence" value="ECO:0007669"/>
    <property type="project" value="UniProtKB-SubCell"/>
</dbReference>
<evidence type="ECO:0000313" key="9">
    <source>
        <dbReference type="EMBL" id="CAF3620253.1"/>
    </source>
</evidence>
<dbReference type="CDD" id="cd19857">
    <property type="entry name" value="DSRM_STAU_rpt1"/>
    <property type="match status" value="1"/>
</dbReference>
<keyword evidence="3" id="KW-0677">Repeat</keyword>
<keyword evidence="2" id="KW-0963">Cytoplasm</keyword>
<keyword evidence="5" id="KW-0694">RNA-binding</keyword>
<dbReference type="Pfam" id="PF20965">
    <property type="entry name" value="DZF_C"/>
    <property type="match status" value="1"/>
</dbReference>
<dbReference type="Pfam" id="PF00035">
    <property type="entry name" value="dsrm"/>
    <property type="match status" value="1"/>
</dbReference>
<dbReference type="InterPro" id="IPR013087">
    <property type="entry name" value="Znf_C2H2_type"/>
</dbReference>
<accession>A0A814DN62</accession>
<dbReference type="InterPro" id="IPR049402">
    <property type="entry name" value="DZF_dom_C"/>
</dbReference>
<comment type="caution">
    <text evidence="8">The sequence shown here is derived from an EMBL/GenBank/DDBJ whole genome shotgun (WGS) entry which is preliminary data.</text>
</comment>
<keyword evidence="4" id="KW-0238">DNA-binding</keyword>
<dbReference type="Gene3D" id="1.10.1410.40">
    <property type="match status" value="1"/>
</dbReference>
<dbReference type="GO" id="GO:0003677">
    <property type="term" value="F:DNA binding"/>
    <property type="evidence" value="ECO:0007669"/>
    <property type="project" value="UniProtKB-KW"/>
</dbReference>
<dbReference type="SUPFAM" id="SSF57667">
    <property type="entry name" value="beta-beta-alpha zinc fingers"/>
    <property type="match status" value="1"/>
</dbReference>
<evidence type="ECO:0000256" key="5">
    <source>
        <dbReference type="PROSITE-ProRule" id="PRU00266"/>
    </source>
</evidence>
<evidence type="ECO:0000313" key="10">
    <source>
        <dbReference type="Proteomes" id="UP000663891"/>
    </source>
</evidence>
<dbReference type="InterPro" id="IPR049401">
    <property type="entry name" value="DZF_dom_N"/>
</dbReference>
<organism evidence="8 10">
    <name type="scientific">Adineta steineri</name>
    <dbReference type="NCBI Taxonomy" id="433720"/>
    <lineage>
        <taxon>Eukaryota</taxon>
        <taxon>Metazoa</taxon>
        <taxon>Spiralia</taxon>
        <taxon>Gnathifera</taxon>
        <taxon>Rotifera</taxon>
        <taxon>Eurotatoria</taxon>
        <taxon>Bdelloidea</taxon>
        <taxon>Adinetida</taxon>
        <taxon>Adinetidae</taxon>
        <taxon>Adineta</taxon>
    </lineage>
</organism>
<proteinExistence type="predicted"/>
<reference evidence="8" key="1">
    <citation type="submission" date="2021-02" db="EMBL/GenBank/DDBJ databases">
        <authorList>
            <person name="Nowell W R."/>
        </authorList>
    </citation>
    <scope>NUCLEOTIDE SEQUENCE</scope>
</reference>
<dbReference type="Proteomes" id="UP000663881">
    <property type="component" value="Unassembled WGS sequence"/>
</dbReference>
<dbReference type="InterPro" id="IPR006561">
    <property type="entry name" value="DZF_dom"/>
</dbReference>
<comment type="subcellular location">
    <subcellularLocation>
        <location evidence="1">Cytoplasm</location>
    </subcellularLocation>
</comment>
<dbReference type="Pfam" id="PF12874">
    <property type="entry name" value="zf-met"/>
    <property type="match status" value="1"/>
</dbReference>
<dbReference type="Gene3D" id="3.30.460.10">
    <property type="entry name" value="Beta Polymerase, domain 2"/>
    <property type="match status" value="1"/>
</dbReference>
<dbReference type="PROSITE" id="PS50137">
    <property type="entry name" value="DS_RBD"/>
    <property type="match status" value="1"/>
</dbReference>
<dbReference type="Gene3D" id="3.30.160.60">
    <property type="entry name" value="Classic Zinc Finger"/>
    <property type="match status" value="1"/>
</dbReference>
<dbReference type="Proteomes" id="UP000663891">
    <property type="component" value="Unassembled WGS sequence"/>
</dbReference>
<dbReference type="SUPFAM" id="SSF54768">
    <property type="entry name" value="dsRNA-binding domain-like"/>
    <property type="match status" value="1"/>
</dbReference>
<evidence type="ECO:0000256" key="3">
    <source>
        <dbReference type="ARBA" id="ARBA00022737"/>
    </source>
</evidence>
<evidence type="ECO:0000259" key="7">
    <source>
        <dbReference type="PROSITE" id="PS51703"/>
    </source>
</evidence>
<evidence type="ECO:0000313" key="8">
    <source>
        <dbReference type="EMBL" id="CAF0956340.1"/>
    </source>
</evidence>
<protein>
    <submittedName>
        <fullName evidence="8">Uncharacterized protein</fullName>
    </submittedName>
</protein>